<dbReference type="Pfam" id="PF02750">
    <property type="entry name" value="Synapsin_C"/>
    <property type="match status" value="1"/>
</dbReference>
<dbReference type="PANTHER" id="PTHR10841:SF17">
    <property type="entry name" value="SYNAPSIN"/>
    <property type="match status" value="1"/>
</dbReference>
<dbReference type="Gene3D" id="3.30.470.20">
    <property type="entry name" value="ATP-grasp fold, B domain"/>
    <property type="match status" value="1"/>
</dbReference>
<reference evidence="3 4" key="1">
    <citation type="journal article" date="2017" name="PLoS Biol.">
        <title>The sea cucumber genome provides insights into morphological evolution and visceral regeneration.</title>
        <authorList>
            <person name="Zhang X."/>
            <person name="Sun L."/>
            <person name="Yuan J."/>
            <person name="Sun Y."/>
            <person name="Gao Y."/>
            <person name="Zhang L."/>
            <person name="Li S."/>
            <person name="Dai H."/>
            <person name="Hamel J.F."/>
            <person name="Liu C."/>
            <person name="Yu Y."/>
            <person name="Liu S."/>
            <person name="Lin W."/>
            <person name="Guo K."/>
            <person name="Jin S."/>
            <person name="Xu P."/>
            <person name="Storey K.B."/>
            <person name="Huan P."/>
            <person name="Zhang T."/>
            <person name="Zhou Y."/>
            <person name="Zhang J."/>
            <person name="Lin C."/>
            <person name="Li X."/>
            <person name="Xing L."/>
            <person name="Huo D."/>
            <person name="Sun M."/>
            <person name="Wang L."/>
            <person name="Mercier A."/>
            <person name="Li F."/>
            <person name="Yang H."/>
            <person name="Xiang J."/>
        </authorList>
    </citation>
    <scope>NUCLEOTIDE SEQUENCE [LARGE SCALE GENOMIC DNA]</scope>
    <source>
        <strain evidence="3">Shaxun</strain>
        <tissue evidence="3">Muscle</tissue>
    </source>
</reference>
<gene>
    <name evidence="3" type="ORF">BSL78_09502</name>
</gene>
<dbReference type="GO" id="GO:0007269">
    <property type="term" value="P:neurotransmitter secretion"/>
    <property type="evidence" value="ECO:0007669"/>
    <property type="project" value="TreeGrafter"/>
</dbReference>
<proteinExistence type="predicted"/>
<comment type="caution">
    <text evidence="3">The sequence shown here is derived from an EMBL/GenBank/DDBJ whole genome shotgun (WGS) entry which is preliminary data.</text>
</comment>
<dbReference type="InterPro" id="IPR020898">
    <property type="entry name" value="Synapsin_ATP-bd_dom"/>
</dbReference>
<dbReference type="Proteomes" id="UP000230750">
    <property type="component" value="Unassembled WGS sequence"/>
</dbReference>
<dbReference type="AlphaFoldDB" id="A0A2G8KZZ5"/>
<feature type="domain" description="Synapsin ATP-binding" evidence="2">
    <location>
        <begin position="10"/>
        <end position="39"/>
    </location>
</feature>
<accession>A0A2G8KZZ5</accession>
<evidence type="ECO:0000256" key="1">
    <source>
        <dbReference type="SAM" id="MobiDB-lite"/>
    </source>
</evidence>
<dbReference type="OrthoDB" id="10057713at2759"/>
<name>A0A2G8KZZ5_STIJA</name>
<feature type="compositionally biased region" description="Polar residues" evidence="1">
    <location>
        <begin position="151"/>
        <end position="183"/>
    </location>
</feature>
<sequence>MYSSSLYFLSNAFRFKLWIDECSKLFGGLDMVAVDAVHGGIVAQDVQKRISLPAKQSKWVGLKDVDHPLGTKKFRREYFDGNHTESQHGIASLELHNVNGSSMTFLGENTEDDRKAVADLVYQKMNTLLVLGNSMPRSASGTSTSAASLKSEPQLSASQTPNSASPINRSPQTQMKTSSSGSSAAGVPLLPNQVTPTEDEDTFKNIKKAFSNIFGEMN</sequence>
<organism evidence="3 4">
    <name type="scientific">Stichopus japonicus</name>
    <name type="common">Sea cucumber</name>
    <dbReference type="NCBI Taxonomy" id="307972"/>
    <lineage>
        <taxon>Eukaryota</taxon>
        <taxon>Metazoa</taxon>
        <taxon>Echinodermata</taxon>
        <taxon>Eleutherozoa</taxon>
        <taxon>Echinozoa</taxon>
        <taxon>Holothuroidea</taxon>
        <taxon>Aspidochirotacea</taxon>
        <taxon>Aspidochirotida</taxon>
        <taxon>Stichopodidae</taxon>
        <taxon>Apostichopus</taxon>
    </lineage>
</organism>
<dbReference type="GO" id="GO:0030672">
    <property type="term" value="C:synaptic vesicle membrane"/>
    <property type="evidence" value="ECO:0007669"/>
    <property type="project" value="TreeGrafter"/>
</dbReference>
<evidence type="ECO:0000259" key="2">
    <source>
        <dbReference type="Pfam" id="PF02750"/>
    </source>
</evidence>
<evidence type="ECO:0000313" key="3">
    <source>
        <dbReference type="EMBL" id="PIK53584.1"/>
    </source>
</evidence>
<dbReference type="EMBL" id="MRZV01000280">
    <property type="protein sequence ID" value="PIK53584.1"/>
    <property type="molecule type" value="Genomic_DNA"/>
</dbReference>
<dbReference type="PANTHER" id="PTHR10841">
    <property type="entry name" value="SYNAPSIN"/>
    <property type="match status" value="1"/>
</dbReference>
<protein>
    <submittedName>
        <fullName evidence="3">Putative synapsin isoform X2</fullName>
    </submittedName>
</protein>
<feature type="region of interest" description="Disordered" evidence="1">
    <location>
        <begin position="133"/>
        <end position="201"/>
    </location>
</feature>
<evidence type="ECO:0000313" key="4">
    <source>
        <dbReference type="Proteomes" id="UP000230750"/>
    </source>
</evidence>
<keyword evidence="4" id="KW-1185">Reference proteome</keyword>
<dbReference type="STRING" id="307972.A0A2G8KZZ5"/>
<feature type="compositionally biased region" description="Low complexity" evidence="1">
    <location>
        <begin position="138"/>
        <end position="148"/>
    </location>
</feature>